<keyword evidence="5" id="KW-0132">Cell division</keyword>
<proteinExistence type="inferred from homology"/>
<evidence type="ECO:0000256" key="6">
    <source>
        <dbReference type="ARBA" id="ARBA00022741"/>
    </source>
</evidence>
<evidence type="ECO:0000259" key="19">
    <source>
        <dbReference type="PROSITE" id="PS51192"/>
    </source>
</evidence>
<evidence type="ECO:0000256" key="5">
    <source>
        <dbReference type="ARBA" id="ARBA00022618"/>
    </source>
</evidence>
<dbReference type="FunFam" id="3.40.50.10810:FF:000015">
    <property type="entry name" value="lymphoid-specific helicase isoform X1"/>
    <property type="match status" value="1"/>
</dbReference>
<name>A0A0C9MIW2_9FUNG</name>
<feature type="domain" description="Helicase C-terminal" evidence="20">
    <location>
        <begin position="643"/>
        <end position="802"/>
    </location>
</feature>
<evidence type="ECO:0000256" key="16">
    <source>
        <dbReference type="ARBA" id="ARBA00053349"/>
    </source>
</evidence>
<keyword evidence="13" id="KW-0804">Transcription</keyword>
<keyword evidence="9 21" id="KW-0347">Helicase</keyword>
<dbReference type="Pfam" id="PF00271">
    <property type="entry name" value="Helicase_C"/>
    <property type="match status" value="1"/>
</dbReference>
<feature type="domain" description="Helicase ATP-binding" evidence="19">
    <location>
        <begin position="262"/>
        <end position="431"/>
    </location>
</feature>
<dbReference type="AlphaFoldDB" id="A0A0C9MIW2"/>
<feature type="region of interest" description="Disordered" evidence="18">
    <location>
        <begin position="146"/>
        <end position="171"/>
    </location>
</feature>
<dbReference type="EMBL" id="DF836322">
    <property type="protein sequence ID" value="GAN03057.1"/>
    <property type="molecule type" value="Genomic_DNA"/>
</dbReference>
<evidence type="ECO:0000256" key="7">
    <source>
        <dbReference type="ARBA" id="ARBA00022776"/>
    </source>
</evidence>
<dbReference type="Gene3D" id="3.40.50.300">
    <property type="entry name" value="P-loop containing nucleotide triphosphate hydrolases"/>
    <property type="match status" value="1"/>
</dbReference>
<dbReference type="CDD" id="cd18793">
    <property type="entry name" value="SF2_C_SNF"/>
    <property type="match status" value="1"/>
</dbReference>
<dbReference type="SUPFAM" id="SSF52540">
    <property type="entry name" value="P-loop containing nucleoside triphosphate hydrolases"/>
    <property type="match status" value="2"/>
</dbReference>
<dbReference type="OrthoDB" id="5857104at2759"/>
<keyword evidence="4" id="KW-0597">Phosphoprotein</keyword>
<dbReference type="PROSITE" id="PS51192">
    <property type="entry name" value="HELICASE_ATP_BIND_1"/>
    <property type="match status" value="1"/>
</dbReference>
<dbReference type="GO" id="GO:0005634">
    <property type="term" value="C:nucleus"/>
    <property type="evidence" value="ECO:0007669"/>
    <property type="project" value="UniProtKB-SubCell"/>
</dbReference>
<reference evidence="21" key="1">
    <citation type="submission" date="2014-09" db="EMBL/GenBank/DDBJ databases">
        <title>Draft genome sequence of an oleaginous Mucoromycotina fungus Mucor ambiguus NBRC6742.</title>
        <authorList>
            <person name="Takeda I."/>
            <person name="Yamane N."/>
            <person name="Morita T."/>
            <person name="Tamano K."/>
            <person name="Machida M."/>
            <person name="Baker S."/>
            <person name="Koike H."/>
        </authorList>
    </citation>
    <scope>NUCLEOTIDE SEQUENCE</scope>
    <source>
        <strain evidence="21">NBRC 6742</strain>
    </source>
</reference>
<dbReference type="Pfam" id="PF00176">
    <property type="entry name" value="SNF2-rel_dom"/>
    <property type="match status" value="1"/>
</dbReference>
<keyword evidence="8" id="KW-0378">Hydrolase</keyword>
<feature type="region of interest" description="Disordered" evidence="18">
    <location>
        <begin position="532"/>
        <end position="553"/>
    </location>
</feature>
<keyword evidence="10" id="KW-0067">ATP-binding</keyword>
<dbReference type="GO" id="GO:0006346">
    <property type="term" value="P:DNA methylation-dependent constitutive heterochromatin formation"/>
    <property type="evidence" value="ECO:0007669"/>
    <property type="project" value="TreeGrafter"/>
</dbReference>
<keyword evidence="22" id="KW-1185">Reference proteome</keyword>
<feature type="compositionally biased region" description="Polar residues" evidence="18">
    <location>
        <begin position="846"/>
        <end position="855"/>
    </location>
</feature>
<dbReference type="GO" id="GO:0031508">
    <property type="term" value="P:pericentric heterochromatin formation"/>
    <property type="evidence" value="ECO:0007669"/>
    <property type="project" value="TreeGrafter"/>
</dbReference>
<comment type="similarity">
    <text evidence="2">Belongs to the SNF2/RAD54 helicase family.</text>
</comment>
<dbReference type="CDD" id="cd18009">
    <property type="entry name" value="DEXHc_HELLS_SMARCA6"/>
    <property type="match status" value="1"/>
</dbReference>
<keyword evidence="14" id="KW-0539">Nucleus</keyword>
<dbReference type="InterPro" id="IPR001650">
    <property type="entry name" value="Helicase_C-like"/>
</dbReference>
<keyword evidence="11" id="KW-0805">Transcription regulation</keyword>
<evidence type="ECO:0000256" key="10">
    <source>
        <dbReference type="ARBA" id="ARBA00022840"/>
    </source>
</evidence>
<evidence type="ECO:0000256" key="3">
    <source>
        <dbReference type="ARBA" id="ARBA00022473"/>
    </source>
</evidence>
<keyword evidence="7" id="KW-0498">Mitosis</keyword>
<feature type="region of interest" description="Disordered" evidence="18">
    <location>
        <begin position="846"/>
        <end position="877"/>
    </location>
</feature>
<comment type="subcellular location">
    <subcellularLocation>
        <location evidence="1">Nucleus</location>
    </subcellularLocation>
</comment>
<dbReference type="FunFam" id="3.40.50.300:FF:000577">
    <property type="entry name" value="lymphoid-specific helicase isoform X1"/>
    <property type="match status" value="1"/>
</dbReference>
<evidence type="ECO:0000256" key="13">
    <source>
        <dbReference type="ARBA" id="ARBA00023163"/>
    </source>
</evidence>
<dbReference type="GO" id="GO:0051301">
    <property type="term" value="P:cell division"/>
    <property type="evidence" value="ECO:0007669"/>
    <property type="project" value="UniProtKB-KW"/>
</dbReference>
<evidence type="ECO:0000256" key="15">
    <source>
        <dbReference type="ARBA" id="ARBA00023306"/>
    </source>
</evidence>
<dbReference type="Gene3D" id="3.40.50.10810">
    <property type="entry name" value="Tandem AAA-ATPase domain"/>
    <property type="match status" value="1"/>
</dbReference>
<protein>
    <recommendedName>
        <fullName evidence="17">Proliferation-associated SNF2-like protein</fullName>
    </recommendedName>
</protein>
<dbReference type="InterPro" id="IPR038718">
    <property type="entry name" value="SNF2-like_sf"/>
</dbReference>
<dbReference type="PROSITE" id="PS51194">
    <property type="entry name" value="HELICASE_CTER"/>
    <property type="match status" value="1"/>
</dbReference>
<dbReference type="InterPro" id="IPR044753">
    <property type="entry name" value="HELLS_N"/>
</dbReference>
<evidence type="ECO:0000256" key="4">
    <source>
        <dbReference type="ARBA" id="ARBA00022553"/>
    </source>
</evidence>
<evidence type="ECO:0000256" key="9">
    <source>
        <dbReference type="ARBA" id="ARBA00022806"/>
    </source>
</evidence>
<comment type="function">
    <text evidence="16">Plays an essential role in normal development and survival. Involved in regulation of the expansion or survival of lymphoid cells. Required for de novo or maintenance DNA methylation. May control silencing of the imprinted CDKN1C gene through DNA methylation. May play a role in formation and organization of heterochromatin, implying a functional role in the regulation of transcription and mitosis.</text>
</comment>
<evidence type="ECO:0000256" key="1">
    <source>
        <dbReference type="ARBA" id="ARBA00004123"/>
    </source>
</evidence>
<dbReference type="GO" id="GO:0016787">
    <property type="term" value="F:hydrolase activity"/>
    <property type="evidence" value="ECO:0007669"/>
    <property type="project" value="UniProtKB-KW"/>
</dbReference>
<keyword evidence="3" id="KW-0217">Developmental protein</keyword>
<evidence type="ECO:0000256" key="18">
    <source>
        <dbReference type="SAM" id="MobiDB-lite"/>
    </source>
</evidence>
<gene>
    <name evidence="21" type="ORF">MAM1_0033c02508</name>
</gene>
<feature type="compositionally biased region" description="Polar residues" evidence="18">
    <location>
        <begin position="536"/>
        <end position="553"/>
    </location>
</feature>
<dbReference type="InterPro" id="IPR000330">
    <property type="entry name" value="SNF2_N"/>
</dbReference>
<keyword evidence="12" id="KW-0175">Coiled coil</keyword>
<dbReference type="SMART" id="SM00487">
    <property type="entry name" value="DEXDc"/>
    <property type="match status" value="1"/>
</dbReference>
<dbReference type="GO" id="GO:0005524">
    <property type="term" value="F:ATP binding"/>
    <property type="evidence" value="ECO:0007669"/>
    <property type="project" value="UniProtKB-KW"/>
</dbReference>
<feature type="compositionally biased region" description="Basic and acidic residues" evidence="18">
    <location>
        <begin position="856"/>
        <end position="871"/>
    </location>
</feature>
<evidence type="ECO:0000256" key="17">
    <source>
        <dbReference type="ARBA" id="ARBA00081399"/>
    </source>
</evidence>
<dbReference type="GO" id="GO:0004386">
    <property type="term" value="F:helicase activity"/>
    <property type="evidence" value="ECO:0007669"/>
    <property type="project" value="UniProtKB-KW"/>
</dbReference>
<accession>A0A0C9MIW2</accession>
<dbReference type="InterPro" id="IPR049730">
    <property type="entry name" value="SNF2/RAD54-like_C"/>
</dbReference>
<keyword evidence="6" id="KW-0547">Nucleotide-binding</keyword>
<dbReference type="InterPro" id="IPR027417">
    <property type="entry name" value="P-loop_NTPase"/>
</dbReference>
<dbReference type="PANTHER" id="PTHR47161:SF1">
    <property type="entry name" value="LYMPHOID-SPECIFIC HELICASE"/>
    <property type="match status" value="1"/>
</dbReference>
<evidence type="ECO:0000256" key="2">
    <source>
        <dbReference type="ARBA" id="ARBA00007025"/>
    </source>
</evidence>
<evidence type="ECO:0000256" key="14">
    <source>
        <dbReference type="ARBA" id="ARBA00023242"/>
    </source>
</evidence>
<dbReference type="GO" id="GO:0044027">
    <property type="term" value="P:negative regulation of gene expression via chromosomal CpG island methylation"/>
    <property type="evidence" value="ECO:0007669"/>
    <property type="project" value="TreeGrafter"/>
</dbReference>
<dbReference type="GO" id="GO:0003682">
    <property type="term" value="F:chromatin binding"/>
    <property type="evidence" value="ECO:0007669"/>
    <property type="project" value="TreeGrafter"/>
</dbReference>
<dbReference type="Proteomes" id="UP000053815">
    <property type="component" value="Unassembled WGS sequence"/>
</dbReference>
<evidence type="ECO:0000313" key="22">
    <source>
        <dbReference type="Proteomes" id="UP000053815"/>
    </source>
</evidence>
<feature type="compositionally biased region" description="Polar residues" evidence="18">
    <location>
        <begin position="1"/>
        <end position="44"/>
    </location>
</feature>
<dbReference type="SMART" id="SM00490">
    <property type="entry name" value="HELICc"/>
    <property type="match status" value="1"/>
</dbReference>
<evidence type="ECO:0000256" key="8">
    <source>
        <dbReference type="ARBA" id="ARBA00022801"/>
    </source>
</evidence>
<evidence type="ECO:0000256" key="12">
    <source>
        <dbReference type="ARBA" id="ARBA00023054"/>
    </source>
</evidence>
<keyword evidence="15" id="KW-0131">Cell cycle</keyword>
<evidence type="ECO:0000259" key="20">
    <source>
        <dbReference type="PROSITE" id="PS51194"/>
    </source>
</evidence>
<dbReference type="STRING" id="91626.A0A0C9MIW2"/>
<organism evidence="21">
    <name type="scientific">Mucor ambiguus</name>
    <dbReference type="NCBI Taxonomy" id="91626"/>
    <lineage>
        <taxon>Eukaryota</taxon>
        <taxon>Fungi</taxon>
        <taxon>Fungi incertae sedis</taxon>
        <taxon>Mucoromycota</taxon>
        <taxon>Mucoromycotina</taxon>
        <taxon>Mucoromycetes</taxon>
        <taxon>Mucorales</taxon>
        <taxon>Mucorineae</taxon>
        <taxon>Mucoraceae</taxon>
        <taxon>Mucor</taxon>
    </lineage>
</organism>
<dbReference type="GO" id="GO:0005721">
    <property type="term" value="C:pericentric heterochromatin"/>
    <property type="evidence" value="ECO:0007669"/>
    <property type="project" value="TreeGrafter"/>
</dbReference>
<evidence type="ECO:0000313" key="21">
    <source>
        <dbReference type="EMBL" id="GAN03057.1"/>
    </source>
</evidence>
<sequence length="877" mass="99017">MSTESVSSEHGSPLSSFSEPTTTDTSLGSETPKSVTTAQTSPLSSDAEEIKQAVEAGLSESIINEELAMEKQSKQEQEELLKAEAQAQFDKTIKAQRMKRLKFLLEKSGAYATILSTKLAKQQEEARERGAQLDAAAVDATNVATTATDAAEQPTETPTRILPARRGRPKRAAATAANASLKKRKLTDADYQLTDYIEEEDVKKRKQQNGSVSKAIIQEQSNAKKELKKGPITKPSFSARQPALVTGGVLRDYQLAGVEWLISLWENGLNGILADEMGLGKTLQTIGFIAHLKAMKVGGPYLIAAPLSTLANWVNEFRRFAPSINVLLYHGTKEERQHMVNHKLKKLKETSDAFPVIITSYEIIMNDRKLLQRYNWKYIVIDEGHRLKNMNCKLIRELKSYSSANRLLLSGTPLQNNLSELWSLLNFLLPDIFDDLDMFQSWFDFSDINAKEGQERIMREEEEDNIVSSLHTILRPFLLRRLKTDVETSLPKKKEYLLYAPLTQPQKDLYDAIIKRDIRDYLIKKKIANPEDGNEQAAQAESSNHTRTSKKTNISYKEESDAAFFKKLEEEPEEGQVDHKAIARHEKKVNAVKQINNMHLQNLVMQLRKVCNHPFLFDWPLDPKTDLPLISNQLAAQSGKILLLDRLLTGLFDRGHKVLVFSQMTKMLNILEDWATDLKHWPVCRLDGSVSQEERRDQIAEFSKPNSKIKLFLLSTRAGGLGINLTAADTVVIFDSDWNPQMDLQAQDRVHRIGQTKPVLIYRLVAANTVEAKMLEKATGKRRLEKLVISQGKFKSPVNKVRETTVRELADILASADGEQIQIVAEGDKVISDEDLDKLLDRSSSVFESTNTNDNEQFKEIDLEQQMKDQDPFASRS</sequence>
<dbReference type="PANTHER" id="PTHR47161">
    <property type="entry name" value="LYMPHOID-SPECIFIC HELICASE"/>
    <property type="match status" value="1"/>
</dbReference>
<evidence type="ECO:0000256" key="11">
    <source>
        <dbReference type="ARBA" id="ARBA00023015"/>
    </source>
</evidence>
<dbReference type="InterPro" id="IPR014001">
    <property type="entry name" value="Helicase_ATP-bd"/>
</dbReference>
<feature type="region of interest" description="Disordered" evidence="18">
    <location>
        <begin position="1"/>
        <end position="51"/>
    </location>
</feature>